<reference evidence="13" key="1">
    <citation type="submission" date="2016-11" db="UniProtKB">
        <authorList>
            <consortium name="WormBaseParasite"/>
        </authorList>
    </citation>
    <scope>IDENTIFICATION</scope>
</reference>
<dbReference type="GO" id="GO:0006572">
    <property type="term" value="P:L-tyrosine catabolic process"/>
    <property type="evidence" value="ECO:0007669"/>
    <property type="project" value="UniProtKB-KW"/>
</dbReference>
<dbReference type="PANTHER" id="PTHR11959">
    <property type="entry name" value="4-HYDROXYPHENYLPYRUVATE DIOXYGENASE"/>
    <property type="match status" value="1"/>
</dbReference>
<feature type="domain" description="VOC" evidence="11">
    <location>
        <begin position="1"/>
        <end position="50"/>
    </location>
</feature>
<dbReference type="Pfam" id="PF14696">
    <property type="entry name" value="Glyoxalase_5"/>
    <property type="match status" value="1"/>
</dbReference>
<feature type="compositionally biased region" description="Basic and acidic residues" evidence="10">
    <location>
        <begin position="376"/>
        <end position="397"/>
    </location>
</feature>
<comment type="cofactor">
    <cofactor evidence="1">
        <name>Fe cation</name>
        <dbReference type="ChEBI" id="CHEBI:24875"/>
    </cofactor>
</comment>
<feature type="region of interest" description="Disordered" evidence="10">
    <location>
        <begin position="371"/>
        <end position="420"/>
    </location>
</feature>
<feature type="domain" description="VOC" evidence="11">
    <location>
        <begin position="79"/>
        <end position="234"/>
    </location>
</feature>
<dbReference type="Pfam" id="PF00903">
    <property type="entry name" value="Glyoxalase"/>
    <property type="match status" value="1"/>
</dbReference>
<evidence type="ECO:0000259" key="11">
    <source>
        <dbReference type="PROSITE" id="PS51819"/>
    </source>
</evidence>
<dbReference type="InterPro" id="IPR004360">
    <property type="entry name" value="Glyas_Fos-R_dOase_dom"/>
</dbReference>
<dbReference type="PANTHER" id="PTHR11959:SF1">
    <property type="entry name" value="4-HYDROXYPHENYLPYRUVATE DIOXYGENASE"/>
    <property type="match status" value="1"/>
</dbReference>
<dbReference type="GO" id="GO:0046872">
    <property type="term" value="F:metal ion binding"/>
    <property type="evidence" value="ECO:0007669"/>
    <property type="project" value="UniProtKB-KW"/>
</dbReference>
<evidence type="ECO:0000256" key="9">
    <source>
        <dbReference type="ARBA" id="ARBA00023232"/>
    </source>
</evidence>
<dbReference type="FunFam" id="3.10.180.10:FF:000007">
    <property type="entry name" value="4-hydroxyphenylpyruvate dioxygenase"/>
    <property type="match status" value="1"/>
</dbReference>
<comment type="pathway">
    <text evidence="2">Amino-acid degradation; L-phenylalanine degradation; acetoacetate and fumarate from L-phenylalanine: step 3/6.</text>
</comment>
<keyword evidence="5" id="KW-0479">Metal-binding</keyword>
<evidence type="ECO:0000256" key="7">
    <source>
        <dbReference type="ARBA" id="ARBA00022878"/>
    </source>
</evidence>
<dbReference type="Gene3D" id="3.10.180.10">
    <property type="entry name" value="2,3-Dihydroxybiphenyl 1,2-Dioxygenase, domain 1"/>
    <property type="match status" value="2"/>
</dbReference>
<dbReference type="WBParaSite" id="L893_g14685.t1">
    <property type="protein sequence ID" value="L893_g14685.t1"/>
    <property type="gene ID" value="L893_g14685"/>
</dbReference>
<dbReference type="SUPFAM" id="SSF54593">
    <property type="entry name" value="Glyoxalase/Bleomycin resistance protein/Dihydroxybiphenyl dioxygenase"/>
    <property type="match status" value="1"/>
</dbReference>
<keyword evidence="7" id="KW-0828">Tyrosine catabolism</keyword>
<evidence type="ECO:0000256" key="1">
    <source>
        <dbReference type="ARBA" id="ARBA00001962"/>
    </source>
</evidence>
<dbReference type="InterPro" id="IPR029068">
    <property type="entry name" value="Glyas_Bleomycin-R_OHBP_Dase"/>
</dbReference>
<protein>
    <recommendedName>
        <fullName evidence="4">4-hydroxyphenylpyruvate dioxygenase</fullName>
        <ecNumber evidence="4">1.13.11.27</ecNumber>
    </recommendedName>
</protein>
<dbReference type="InterPro" id="IPR037523">
    <property type="entry name" value="VOC_core"/>
</dbReference>
<evidence type="ECO:0000256" key="10">
    <source>
        <dbReference type="SAM" id="MobiDB-lite"/>
    </source>
</evidence>
<name>A0A1I7YBF9_9BILA</name>
<dbReference type="EC" id="1.13.11.27" evidence="4"/>
<keyword evidence="8" id="KW-0408">Iron</keyword>
<evidence type="ECO:0000256" key="8">
    <source>
        <dbReference type="ARBA" id="ARBA00023004"/>
    </source>
</evidence>
<organism evidence="12 13">
    <name type="scientific">Steinernema glaseri</name>
    <dbReference type="NCBI Taxonomy" id="37863"/>
    <lineage>
        <taxon>Eukaryota</taxon>
        <taxon>Metazoa</taxon>
        <taxon>Ecdysozoa</taxon>
        <taxon>Nematoda</taxon>
        <taxon>Chromadorea</taxon>
        <taxon>Rhabditida</taxon>
        <taxon>Tylenchina</taxon>
        <taxon>Panagrolaimomorpha</taxon>
        <taxon>Strongyloidoidea</taxon>
        <taxon>Steinernematidae</taxon>
        <taxon>Steinernema</taxon>
    </lineage>
</organism>
<evidence type="ECO:0000256" key="3">
    <source>
        <dbReference type="ARBA" id="ARBA00005877"/>
    </source>
</evidence>
<sequence length="446" mass="49658">MAFRVRDAQKAYERALELGAQPVDIPTGPMELRLPAIKGIGGAPLYLIDRFGEGNSIYDIDFVYLDGVDRHPVGAGLKEIDHLTHNVYRGRMAYWAQFYEHLFNFREIRYFDIKGEYTGLTSKAMTAPDGKIRIPLNEESAKGSGQIEEFLMQFNGEGIQHVAFLTDDLIASWDKLKAMGMRFMTAPPQTYYEMLEGRLPAHGEPTAELQNRGILLDGTSEGGHRRLLLQIFSETLMGPVFFEFIQRKGDDGFGEGNFKALFESIERDQLRRGLLQGCADLAGQGSIIHQGGAAAGAQIAPEGRLVHIADQLFQVIVADVQRLVVVAQGRIHAQKDQHAGVKQHRKQDEIVVLNTIQGRKDCHSQTGRMHAAQGQHDGHGNADGHRNGGNRMREQHRAGLSQRAGWHQKDQQGTGGEGCHQPVMRVCEIRQVQAKRGNYQHAKRGA</sequence>
<evidence type="ECO:0000313" key="13">
    <source>
        <dbReference type="WBParaSite" id="L893_g14685.t1"/>
    </source>
</evidence>
<keyword evidence="6" id="KW-0677">Repeat</keyword>
<keyword evidence="9" id="KW-0585">Phenylalanine catabolism</keyword>
<dbReference type="InterPro" id="IPR005956">
    <property type="entry name" value="4OHPhenylPyrv_dOase"/>
</dbReference>
<dbReference type="NCBIfam" id="TIGR01263">
    <property type="entry name" value="4HPPD"/>
    <property type="match status" value="1"/>
</dbReference>
<dbReference type="PROSITE" id="PS51819">
    <property type="entry name" value="VOC"/>
    <property type="match status" value="2"/>
</dbReference>
<evidence type="ECO:0000256" key="6">
    <source>
        <dbReference type="ARBA" id="ARBA00022737"/>
    </source>
</evidence>
<evidence type="ECO:0000313" key="12">
    <source>
        <dbReference type="Proteomes" id="UP000095287"/>
    </source>
</evidence>
<proteinExistence type="inferred from homology"/>
<dbReference type="CDD" id="cd07250">
    <property type="entry name" value="HPPD_C_like"/>
    <property type="match status" value="1"/>
</dbReference>
<dbReference type="Proteomes" id="UP000095287">
    <property type="component" value="Unplaced"/>
</dbReference>
<keyword evidence="12" id="KW-1185">Reference proteome</keyword>
<dbReference type="AlphaFoldDB" id="A0A1I7YBF9"/>
<evidence type="ECO:0000256" key="5">
    <source>
        <dbReference type="ARBA" id="ARBA00022723"/>
    </source>
</evidence>
<dbReference type="GO" id="GO:0006559">
    <property type="term" value="P:L-phenylalanine catabolic process"/>
    <property type="evidence" value="ECO:0007669"/>
    <property type="project" value="UniProtKB-KW"/>
</dbReference>
<dbReference type="InterPro" id="IPR041735">
    <property type="entry name" value="4OHPhenylPyrv_dOase_C"/>
</dbReference>
<dbReference type="GO" id="GO:0003868">
    <property type="term" value="F:4-hydroxyphenylpyruvate dioxygenase activity"/>
    <property type="evidence" value="ECO:0007669"/>
    <property type="project" value="UniProtKB-EC"/>
</dbReference>
<evidence type="ECO:0000256" key="2">
    <source>
        <dbReference type="ARBA" id="ARBA00005162"/>
    </source>
</evidence>
<comment type="similarity">
    <text evidence="3">Belongs to the 4HPPD family.</text>
</comment>
<evidence type="ECO:0000256" key="4">
    <source>
        <dbReference type="ARBA" id="ARBA00013222"/>
    </source>
</evidence>
<accession>A0A1I7YBF9</accession>